<accession>A0A382BZ56</accession>
<dbReference type="AlphaFoldDB" id="A0A382BZ56"/>
<feature type="domain" description="Sulfatase N-terminal" evidence="2">
    <location>
        <begin position="29"/>
        <end position="144"/>
    </location>
</feature>
<feature type="non-terminal residue" evidence="3">
    <location>
        <position position="204"/>
    </location>
</feature>
<proteinExistence type="inferred from homology"/>
<dbReference type="InterPro" id="IPR017850">
    <property type="entry name" value="Alkaline_phosphatase_core_sf"/>
</dbReference>
<gene>
    <name evidence="3" type="ORF">METZ01_LOCUS171635</name>
</gene>
<evidence type="ECO:0000259" key="2">
    <source>
        <dbReference type="Pfam" id="PF00884"/>
    </source>
</evidence>
<dbReference type="Pfam" id="PF00884">
    <property type="entry name" value="Sulfatase"/>
    <property type="match status" value="1"/>
</dbReference>
<name>A0A382BZ56_9ZZZZ</name>
<protein>
    <recommendedName>
        <fullName evidence="2">Sulfatase N-terminal domain-containing protein</fullName>
    </recommendedName>
</protein>
<dbReference type="Gene3D" id="3.40.720.10">
    <property type="entry name" value="Alkaline Phosphatase, subunit A"/>
    <property type="match status" value="1"/>
</dbReference>
<dbReference type="PANTHER" id="PTHR42693">
    <property type="entry name" value="ARYLSULFATASE FAMILY MEMBER"/>
    <property type="match status" value="1"/>
</dbReference>
<dbReference type="InterPro" id="IPR000917">
    <property type="entry name" value="Sulfatase_N"/>
</dbReference>
<dbReference type="SUPFAM" id="SSF53649">
    <property type="entry name" value="Alkaline phosphatase-like"/>
    <property type="match status" value="1"/>
</dbReference>
<sequence length="204" mass="22957">MIGFRHGFLGLALLATCFVVVIDAARKKPNVIVFLVDDYDKYETSVYGGKALTPNLDRMAREGMTFLNAHVTSTVCTPSRYTFLTGRYAGSSYCKKYMDLFPEGSQASPGFNVELETDNMNVGAVFTKNGYSAGFVGKYHVGPDVGDKALQKKYGLIEEPKNVPFSEKVNEVKFRNEKAYREMVKDRGFTWVKNLYWTNTKSPF</sequence>
<evidence type="ECO:0000313" key="3">
    <source>
        <dbReference type="EMBL" id="SVB18781.1"/>
    </source>
</evidence>
<dbReference type="InterPro" id="IPR050738">
    <property type="entry name" value="Sulfatase"/>
</dbReference>
<dbReference type="PANTHER" id="PTHR42693:SF33">
    <property type="entry name" value="ARYLSULFATASE"/>
    <property type="match status" value="1"/>
</dbReference>
<comment type="similarity">
    <text evidence="1">Belongs to the sulfatase family.</text>
</comment>
<dbReference type="EMBL" id="UINC01031944">
    <property type="protein sequence ID" value="SVB18781.1"/>
    <property type="molecule type" value="Genomic_DNA"/>
</dbReference>
<dbReference type="GO" id="GO:0004065">
    <property type="term" value="F:arylsulfatase activity"/>
    <property type="evidence" value="ECO:0007669"/>
    <property type="project" value="TreeGrafter"/>
</dbReference>
<evidence type="ECO:0000256" key="1">
    <source>
        <dbReference type="ARBA" id="ARBA00008779"/>
    </source>
</evidence>
<organism evidence="3">
    <name type="scientific">marine metagenome</name>
    <dbReference type="NCBI Taxonomy" id="408172"/>
    <lineage>
        <taxon>unclassified sequences</taxon>
        <taxon>metagenomes</taxon>
        <taxon>ecological metagenomes</taxon>
    </lineage>
</organism>
<reference evidence="3" key="1">
    <citation type="submission" date="2018-05" db="EMBL/GenBank/DDBJ databases">
        <authorList>
            <person name="Lanie J.A."/>
            <person name="Ng W.-L."/>
            <person name="Kazmierczak K.M."/>
            <person name="Andrzejewski T.M."/>
            <person name="Davidsen T.M."/>
            <person name="Wayne K.J."/>
            <person name="Tettelin H."/>
            <person name="Glass J.I."/>
            <person name="Rusch D."/>
            <person name="Podicherti R."/>
            <person name="Tsui H.-C.T."/>
            <person name="Winkler M.E."/>
        </authorList>
    </citation>
    <scope>NUCLEOTIDE SEQUENCE</scope>
</reference>